<feature type="signal peptide" evidence="1">
    <location>
        <begin position="1"/>
        <end position="26"/>
    </location>
</feature>
<dbReference type="Proteomes" id="UP001449657">
    <property type="component" value="Chromosome"/>
</dbReference>
<name>A0ABZ2YY81_9BACT</name>
<evidence type="ECO:0000259" key="2">
    <source>
        <dbReference type="Pfam" id="PF23657"/>
    </source>
</evidence>
<sequence>MKFKKLPFCVSLAGMALFFSCGKDGAAGTNGQDGAISLIDIQPLEPGDQCQNGGLVIKSGIDKNGNKQLEAGEIDQVKNICNGNNGGYDKQIIIPIDKFANSQNNFGYGAGKFIQYVNFDISNYKGVDSVVLFAKVAVGNPGKGIFSLYNFTDKEIIGGSEIESNITYSSTMPYYHSGNCFQHFPKKSIVLGICVQHADGATYAEAEGSFLVLYRK</sequence>
<dbReference type="InterPro" id="IPR055575">
    <property type="entry name" value="DUF7151"/>
</dbReference>
<accession>A0ABZ2YY81</accession>
<dbReference type="EMBL" id="CP150096">
    <property type="protein sequence ID" value="WZN44414.1"/>
    <property type="molecule type" value="Genomic_DNA"/>
</dbReference>
<gene>
    <name evidence="3" type="ORF">WJU22_16080</name>
</gene>
<keyword evidence="4" id="KW-1185">Reference proteome</keyword>
<dbReference type="Pfam" id="PF23657">
    <property type="entry name" value="DUF7151"/>
    <property type="match status" value="1"/>
</dbReference>
<evidence type="ECO:0000313" key="3">
    <source>
        <dbReference type="EMBL" id="WZN44414.1"/>
    </source>
</evidence>
<dbReference type="PROSITE" id="PS51257">
    <property type="entry name" value="PROKAR_LIPOPROTEIN"/>
    <property type="match status" value="1"/>
</dbReference>
<protein>
    <recommendedName>
        <fullName evidence="2">DUF7151 domain-containing protein</fullName>
    </recommendedName>
</protein>
<evidence type="ECO:0000256" key="1">
    <source>
        <dbReference type="SAM" id="SignalP"/>
    </source>
</evidence>
<organism evidence="3 4">
    <name type="scientific">Chitinophaga caseinilytica</name>
    <dbReference type="NCBI Taxonomy" id="2267521"/>
    <lineage>
        <taxon>Bacteria</taxon>
        <taxon>Pseudomonadati</taxon>
        <taxon>Bacteroidota</taxon>
        <taxon>Chitinophagia</taxon>
        <taxon>Chitinophagales</taxon>
        <taxon>Chitinophagaceae</taxon>
        <taxon>Chitinophaga</taxon>
    </lineage>
</organism>
<keyword evidence="1" id="KW-0732">Signal</keyword>
<feature type="chain" id="PRO_5046096131" description="DUF7151 domain-containing protein" evidence="1">
    <location>
        <begin position="27"/>
        <end position="216"/>
    </location>
</feature>
<dbReference type="RefSeq" id="WP_341839196.1">
    <property type="nucleotide sequence ID" value="NZ_CP149792.1"/>
</dbReference>
<feature type="domain" description="DUF7151" evidence="2">
    <location>
        <begin position="37"/>
        <end position="81"/>
    </location>
</feature>
<reference evidence="3 4" key="1">
    <citation type="submission" date="2024-03" db="EMBL/GenBank/DDBJ databases">
        <title>Chitinophaga caseinilytica sp. nov., a casein hydrolysing bacterium isolated from forest soil.</title>
        <authorList>
            <person name="Lee D.S."/>
            <person name="Han D.M."/>
            <person name="Baek J.H."/>
            <person name="Choi D.G."/>
            <person name="Jeon J.H."/>
            <person name="Jeon C.O."/>
        </authorList>
    </citation>
    <scope>NUCLEOTIDE SEQUENCE [LARGE SCALE GENOMIC DNA]</scope>
    <source>
        <strain evidence="3 4">KACC 19118</strain>
    </source>
</reference>
<proteinExistence type="predicted"/>
<evidence type="ECO:0000313" key="4">
    <source>
        <dbReference type="Proteomes" id="UP001449657"/>
    </source>
</evidence>